<gene>
    <name evidence="1" type="ORF">S06H3_39714</name>
</gene>
<sequence>EAQEQIKRSQIISRSADEVARIIHQTYENRSAVMDEISRKWSNAILGKVDLVDSETGEVNWGVPSGSNYYWRQGDLIIGTEIHERPSIDSRLLTDLDELIKD</sequence>
<feature type="non-terminal residue" evidence="1">
    <location>
        <position position="1"/>
    </location>
</feature>
<evidence type="ECO:0000313" key="1">
    <source>
        <dbReference type="EMBL" id="GAI45872.1"/>
    </source>
</evidence>
<organism evidence="1">
    <name type="scientific">marine sediment metagenome</name>
    <dbReference type="NCBI Taxonomy" id="412755"/>
    <lineage>
        <taxon>unclassified sequences</taxon>
        <taxon>metagenomes</taxon>
        <taxon>ecological metagenomes</taxon>
    </lineage>
</organism>
<reference evidence="1" key="1">
    <citation type="journal article" date="2014" name="Front. Microbiol.">
        <title>High frequency of phylogenetically diverse reductive dehalogenase-homologous genes in deep subseafloor sedimentary metagenomes.</title>
        <authorList>
            <person name="Kawai M."/>
            <person name="Futagami T."/>
            <person name="Toyoda A."/>
            <person name="Takaki Y."/>
            <person name="Nishi S."/>
            <person name="Hori S."/>
            <person name="Arai W."/>
            <person name="Tsubouchi T."/>
            <person name="Morono Y."/>
            <person name="Uchiyama I."/>
            <person name="Ito T."/>
            <person name="Fujiyama A."/>
            <person name="Inagaki F."/>
            <person name="Takami H."/>
        </authorList>
    </citation>
    <scope>NUCLEOTIDE SEQUENCE</scope>
    <source>
        <strain evidence="1">Expedition CK06-06</strain>
    </source>
</reference>
<protein>
    <submittedName>
        <fullName evidence="1">Uncharacterized protein</fullName>
    </submittedName>
</protein>
<dbReference type="EMBL" id="BARV01024317">
    <property type="protein sequence ID" value="GAI45872.1"/>
    <property type="molecule type" value="Genomic_DNA"/>
</dbReference>
<proteinExistence type="predicted"/>
<accession>X1NP97</accession>
<comment type="caution">
    <text evidence="1">The sequence shown here is derived from an EMBL/GenBank/DDBJ whole genome shotgun (WGS) entry which is preliminary data.</text>
</comment>
<dbReference type="AlphaFoldDB" id="X1NP97"/>
<name>X1NP97_9ZZZZ</name>